<dbReference type="Pfam" id="PF00196">
    <property type="entry name" value="GerE"/>
    <property type="match status" value="1"/>
</dbReference>
<evidence type="ECO:0000313" key="7">
    <source>
        <dbReference type="Proteomes" id="UP000249873"/>
    </source>
</evidence>
<keyword evidence="1 3" id="KW-0597">Phosphoprotein</keyword>
<dbReference type="SUPFAM" id="SSF46894">
    <property type="entry name" value="C-terminal effector domain of the bipartite response regulators"/>
    <property type="match status" value="1"/>
</dbReference>
<dbReference type="CDD" id="cd06170">
    <property type="entry name" value="LuxR_C_like"/>
    <property type="match status" value="1"/>
</dbReference>
<dbReference type="GO" id="GO:0000160">
    <property type="term" value="P:phosphorelay signal transduction system"/>
    <property type="evidence" value="ECO:0007669"/>
    <property type="project" value="InterPro"/>
</dbReference>
<accession>A0A2Z4GDY2</accession>
<feature type="modified residue" description="4-aspartylphosphate" evidence="3">
    <location>
        <position position="57"/>
    </location>
</feature>
<dbReference type="InterPro" id="IPR058245">
    <property type="entry name" value="NreC/VraR/RcsB-like_REC"/>
</dbReference>
<dbReference type="Proteomes" id="UP000249873">
    <property type="component" value="Chromosome"/>
</dbReference>
<evidence type="ECO:0000256" key="2">
    <source>
        <dbReference type="ARBA" id="ARBA00023125"/>
    </source>
</evidence>
<evidence type="ECO:0000256" key="1">
    <source>
        <dbReference type="ARBA" id="ARBA00022553"/>
    </source>
</evidence>
<gene>
    <name evidence="6" type="ORF">DJ013_15505</name>
</gene>
<dbReference type="OrthoDB" id="9797341at2"/>
<reference evidence="6 7" key="1">
    <citation type="submission" date="2018-05" db="EMBL/GenBank/DDBJ databases">
        <title>Complete genome sequence of Arcticibacterium luteifluviistationis SM1504T, a cytophagaceae bacterium isolated from Arctic surface seawater.</title>
        <authorList>
            <person name="Li Y."/>
            <person name="Qin Q.-L."/>
        </authorList>
    </citation>
    <scope>NUCLEOTIDE SEQUENCE [LARGE SCALE GENOMIC DNA]</scope>
    <source>
        <strain evidence="6 7">SM1504</strain>
    </source>
</reference>
<sequence>MKTVCLIDDDKIVTDSVSSFLAMHEDIKVTGIYHSAEDFLSPNNLATLQYPSILILDVGLPGISGIEAITPIKAKFPDLDIIMLTTYEEEDIILKAIYNGACSYVSKKAGLMAILDAIKIVGNGGSYMSPAIAREIFNHLSPKKNETKFCLPDRQFQILKSLVEGMTYVQIAKDMNISVETVRSHIKRMYKKLHVGNKTEAISKFMKGEIS</sequence>
<dbReference type="GO" id="GO:0006355">
    <property type="term" value="P:regulation of DNA-templated transcription"/>
    <property type="evidence" value="ECO:0007669"/>
    <property type="project" value="InterPro"/>
</dbReference>
<feature type="domain" description="HTH luxR-type" evidence="4">
    <location>
        <begin position="144"/>
        <end position="209"/>
    </location>
</feature>
<evidence type="ECO:0000259" key="5">
    <source>
        <dbReference type="PROSITE" id="PS50110"/>
    </source>
</evidence>
<evidence type="ECO:0000256" key="3">
    <source>
        <dbReference type="PROSITE-ProRule" id="PRU00169"/>
    </source>
</evidence>
<dbReference type="PROSITE" id="PS50043">
    <property type="entry name" value="HTH_LUXR_2"/>
    <property type="match status" value="1"/>
</dbReference>
<dbReference type="SMART" id="SM00421">
    <property type="entry name" value="HTH_LUXR"/>
    <property type="match status" value="1"/>
</dbReference>
<dbReference type="InterPro" id="IPR000792">
    <property type="entry name" value="Tscrpt_reg_LuxR_C"/>
</dbReference>
<dbReference type="GO" id="GO:0003677">
    <property type="term" value="F:DNA binding"/>
    <property type="evidence" value="ECO:0007669"/>
    <property type="project" value="UniProtKB-KW"/>
</dbReference>
<dbReference type="Gene3D" id="3.40.50.2300">
    <property type="match status" value="1"/>
</dbReference>
<dbReference type="SUPFAM" id="SSF52172">
    <property type="entry name" value="CheY-like"/>
    <property type="match status" value="1"/>
</dbReference>
<dbReference type="KEGG" id="als:DJ013_15505"/>
<dbReference type="PANTHER" id="PTHR43214">
    <property type="entry name" value="TWO-COMPONENT RESPONSE REGULATOR"/>
    <property type="match status" value="1"/>
</dbReference>
<dbReference type="AlphaFoldDB" id="A0A2Z4GDY2"/>
<name>A0A2Z4GDY2_9BACT</name>
<feature type="domain" description="Response regulatory" evidence="5">
    <location>
        <begin position="3"/>
        <end position="122"/>
    </location>
</feature>
<dbReference type="InterPro" id="IPR011006">
    <property type="entry name" value="CheY-like_superfamily"/>
</dbReference>
<evidence type="ECO:0000313" key="6">
    <source>
        <dbReference type="EMBL" id="AWV99492.1"/>
    </source>
</evidence>
<dbReference type="InterPro" id="IPR039420">
    <property type="entry name" value="WalR-like"/>
</dbReference>
<proteinExistence type="predicted"/>
<dbReference type="PROSITE" id="PS00622">
    <property type="entry name" value="HTH_LUXR_1"/>
    <property type="match status" value="1"/>
</dbReference>
<organism evidence="6 7">
    <name type="scientific">Arcticibacterium luteifluviistationis</name>
    <dbReference type="NCBI Taxonomy" id="1784714"/>
    <lineage>
        <taxon>Bacteria</taxon>
        <taxon>Pseudomonadati</taxon>
        <taxon>Bacteroidota</taxon>
        <taxon>Cytophagia</taxon>
        <taxon>Cytophagales</taxon>
        <taxon>Leadbetterellaceae</taxon>
        <taxon>Arcticibacterium</taxon>
    </lineage>
</organism>
<dbReference type="Pfam" id="PF00072">
    <property type="entry name" value="Response_reg"/>
    <property type="match status" value="1"/>
</dbReference>
<dbReference type="PRINTS" id="PR00038">
    <property type="entry name" value="HTHLUXR"/>
</dbReference>
<dbReference type="EMBL" id="CP029480">
    <property type="protein sequence ID" value="AWV99492.1"/>
    <property type="molecule type" value="Genomic_DNA"/>
</dbReference>
<dbReference type="PROSITE" id="PS50110">
    <property type="entry name" value="RESPONSE_REGULATORY"/>
    <property type="match status" value="1"/>
</dbReference>
<dbReference type="CDD" id="cd17535">
    <property type="entry name" value="REC_NarL-like"/>
    <property type="match status" value="1"/>
</dbReference>
<dbReference type="SMART" id="SM00448">
    <property type="entry name" value="REC"/>
    <property type="match status" value="1"/>
</dbReference>
<evidence type="ECO:0000259" key="4">
    <source>
        <dbReference type="PROSITE" id="PS50043"/>
    </source>
</evidence>
<protein>
    <submittedName>
        <fullName evidence="6">DNA-binding response regulator</fullName>
    </submittedName>
</protein>
<keyword evidence="7" id="KW-1185">Reference proteome</keyword>
<keyword evidence="2 6" id="KW-0238">DNA-binding</keyword>
<dbReference type="InterPro" id="IPR016032">
    <property type="entry name" value="Sig_transdc_resp-reg_C-effctor"/>
</dbReference>
<dbReference type="RefSeq" id="WP_111372860.1">
    <property type="nucleotide sequence ID" value="NZ_CP029480.1"/>
</dbReference>
<dbReference type="InterPro" id="IPR001789">
    <property type="entry name" value="Sig_transdc_resp-reg_receiver"/>
</dbReference>